<evidence type="ECO:0000313" key="3">
    <source>
        <dbReference type="Proteomes" id="UP001642464"/>
    </source>
</evidence>
<sequence>MGSSSSAPGGPPGQLSDTAKDIGMQVGASFKEAKMKSDGCFSCSGRPKTFVKSVTINEREYVGPFYDYSQRHSTTVDLEHERDKRYNHIWYRTQTEYCGCCWV</sequence>
<comment type="caution">
    <text evidence="2">The sequence shown here is derived from an EMBL/GenBank/DDBJ whole genome shotgun (WGS) entry which is preliminary data.</text>
</comment>
<feature type="region of interest" description="Disordered" evidence="1">
    <location>
        <begin position="1"/>
        <end position="21"/>
    </location>
</feature>
<dbReference type="EMBL" id="CAXAMM010019713">
    <property type="protein sequence ID" value="CAK9046291.1"/>
    <property type="molecule type" value="Genomic_DNA"/>
</dbReference>
<evidence type="ECO:0000313" key="2">
    <source>
        <dbReference type="EMBL" id="CAK9046291.1"/>
    </source>
</evidence>
<keyword evidence="3" id="KW-1185">Reference proteome</keyword>
<name>A0ABP0M468_9DINO</name>
<dbReference type="Proteomes" id="UP001642464">
    <property type="component" value="Unassembled WGS sequence"/>
</dbReference>
<proteinExistence type="predicted"/>
<protein>
    <submittedName>
        <fullName evidence="2">Uncharacterized protein</fullName>
    </submittedName>
</protein>
<reference evidence="2 3" key="1">
    <citation type="submission" date="2024-02" db="EMBL/GenBank/DDBJ databases">
        <authorList>
            <person name="Chen Y."/>
            <person name="Shah S."/>
            <person name="Dougan E. K."/>
            <person name="Thang M."/>
            <person name="Chan C."/>
        </authorList>
    </citation>
    <scope>NUCLEOTIDE SEQUENCE [LARGE SCALE GENOMIC DNA]</scope>
</reference>
<organism evidence="2 3">
    <name type="scientific">Durusdinium trenchii</name>
    <dbReference type="NCBI Taxonomy" id="1381693"/>
    <lineage>
        <taxon>Eukaryota</taxon>
        <taxon>Sar</taxon>
        <taxon>Alveolata</taxon>
        <taxon>Dinophyceae</taxon>
        <taxon>Suessiales</taxon>
        <taxon>Symbiodiniaceae</taxon>
        <taxon>Durusdinium</taxon>
    </lineage>
</organism>
<gene>
    <name evidence="2" type="ORF">SCF082_LOCUS26079</name>
</gene>
<accession>A0ABP0M468</accession>
<evidence type="ECO:0000256" key="1">
    <source>
        <dbReference type="SAM" id="MobiDB-lite"/>
    </source>
</evidence>